<name>A0ABV2Q3K4_9BURK</name>
<proteinExistence type="predicted"/>
<dbReference type="InterPro" id="IPR018247">
    <property type="entry name" value="EF_Hand_1_Ca_BS"/>
</dbReference>
<dbReference type="EMBL" id="JBEPSH010000001">
    <property type="protein sequence ID" value="MET4575596.1"/>
    <property type="molecule type" value="Genomic_DNA"/>
</dbReference>
<evidence type="ECO:0000259" key="3">
    <source>
        <dbReference type="PROSITE" id="PS50222"/>
    </source>
</evidence>
<dbReference type="Proteomes" id="UP001549320">
    <property type="component" value="Unassembled WGS sequence"/>
</dbReference>
<reference evidence="4 5" key="1">
    <citation type="submission" date="2024-06" db="EMBL/GenBank/DDBJ databases">
        <title>Sorghum-associated microbial communities from plants grown in Nebraska, USA.</title>
        <authorList>
            <person name="Schachtman D."/>
        </authorList>
    </citation>
    <scope>NUCLEOTIDE SEQUENCE [LARGE SCALE GENOMIC DNA]</scope>
    <source>
        <strain evidence="4 5">2709</strain>
    </source>
</reference>
<evidence type="ECO:0000313" key="5">
    <source>
        <dbReference type="Proteomes" id="UP001549320"/>
    </source>
</evidence>
<gene>
    <name evidence="4" type="ORF">ABIE13_000693</name>
</gene>
<dbReference type="SUPFAM" id="SSF47473">
    <property type="entry name" value="EF-hand"/>
    <property type="match status" value="1"/>
</dbReference>
<dbReference type="RefSeq" id="WP_354441127.1">
    <property type="nucleotide sequence ID" value="NZ_JBEPSH010000001.1"/>
</dbReference>
<evidence type="ECO:0000256" key="1">
    <source>
        <dbReference type="SAM" id="MobiDB-lite"/>
    </source>
</evidence>
<feature type="signal peptide" evidence="2">
    <location>
        <begin position="1"/>
        <end position="22"/>
    </location>
</feature>
<dbReference type="PROSITE" id="PS51257">
    <property type="entry name" value="PROKAR_LIPOPROTEIN"/>
    <property type="match status" value="1"/>
</dbReference>
<dbReference type="PROSITE" id="PS50222">
    <property type="entry name" value="EF_HAND_2"/>
    <property type="match status" value="1"/>
</dbReference>
<dbReference type="InterPro" id="IPR011992">
    <property type="entry name" value="EF-hand-dom_pair"/>
</dbReference>
<dbReference type="Pfam" id="PF13499">
    <property type="entry name" value="EF-hand_7"/>
    <property type="match status" value="1"/>
</dbReference>
<accession>A0ABV2Q3K4</accession>
<keyword evidence="5" id="KW-1185">Reference proteome</keyword>
<dbReference type="InterPro" id="IPR002048">
    <property type="entry name" value="EF_hand_dom"/>
</dbReference>
<feature type="domain" description="EF-hand" evidence="3">
    <location>
        <begin position="67"/>
        <end position="102"/>
    </location>
</feature>
<dbReference type="Gene3D" id="1.10.238.10">
    <property type="entry name" value="EF-hand"/>
    <property type="match status" value="1"/>
</dbReference>
<feature type="region of interest" description="Disordered" evidence="1">
    <location>
        <begin position="155"/>
        <end position="177"/>
    </location>
</feature>
<feature type="chain" id="PRO_5047340255" description="EF-hand domain-containing protein" evidence="2">
    <location>
        <begin position="23"/>
        <end position="177"/>
    </location>
</feature>
<organism evidence="4 5">
    <name type="scientific">Ottowia thiooxydans</name>
    <dbReference type="NCBI Taxonomy" id="219182"/>
    <lineage>
        <taxon>Bacteria</taxon>
        <taxon>Pseudomonadati</taxon>
        <taxon>Pseudomonadota</taxon>
        <taxon>Betaproteobacteria</taxon>
        <taxon>Burkholderiales</taxon>
        <taxon>Comamonadaceae</taxon>
        <taxon>Ottowia</taxon>
    </lineage>
</organism>
<keyword evidence="2" id="KW-0732">Signal</keyword>
<evidence type="ECO:0000313" key="4">
    <source>
        <dbReference type="EMBL" id="MET4575596.1"/>
    </source>
</evidence>
<sequence length="177" mass="19126">MQYSKKPVLAILAVAAFLSACAGSVAPRNAASTTPQSQPARPAGGHGVAAFLGSYDADRDGKVTRAEFDAIRAQRFQAADTNGDGWLSEEEYVAEFESRLKRQYFDAGRQPDKAYENGIKQAHVRFGIVNRARDGKFTRAEDSAIAEKTFANLDTSGDGVVSAADPQRPREQQSGNR</sequence>
<protein>
    <recommendedName>
        <fullName evidence="3">EF-hand domain-containing protein</fullName>
    </recommendedName>
</protein>
<comment type="caution">
    <text evidence="4">The sequence shown here is derived from an EMBL/GenBank/DDBJ whole genome shotgun (WGS) entry which is preliminary data.</text>
</comment>
<dbReference type="PROSITE" id="PS00018">
    <property type="entry name" value="EF_HAND_1"/>
    <property type="match status" value="1"/>
</dbReference>
<dbReference type="Pfam" id="PF13202">
    <property type="entry name" value="EF-hand_5"/>
    <property type="match status" value="1"/>
</dbReference>
<evidence type="ECO:0000256" key="2">
    <source>
        <dbReference type="SAM" id="SignalP"/>
    </source>
</evidence>